<dbReference type="EMBL" id="QRCT01000049">
    <property type="protein sequence ID" value="RDU22634.1"/>
    <property type="molecule type" value="Genomic_DNA"/>
</dbReference>
<dbReference type="InterPro" id="IPR043128">
    <property type="entry name" value="Rev_trsase/Diguanyl_cyclase"/>
</dbReference>
<feature type="transmembrane region" description="Helical" evidence="1">
    <location>
        <begin position="43"/>
        <end position="68"/>
    </location>
</feature>
<dbReference type="CDD" id="cd01949">
    <property type="entry name" value="GGDEF"/>
    <property type="match status" value="1"/>
</dbReference>
<dbReference type="Pfam" id="PF00990">
    <property type="entry name" value="GGDEF"/>
    <property type="match status" value="1"/>
</dbReference>
<feature type="transmembrane region" description="Helical" evidence="1">
    <location>
        <begin position="80"/>
        <end position="113"/>
    </location>
</feature>
<evidence type="ECO:0000313" key="4">
    <source>
        <dbReference type="Proteomes" id="UP000255036"/>
    </source>
</evidence>
<dbReference type="InterPro" id="IPR050469">
    <property type="entry name" value="Diguanylate_Cyclase"/>
</dbReference>
<proteinExistence type="predicted"/>
<keyword evidence="4" id="KW-1185">Reference proteome</keyword>
<accession>A0A371AST0</accession>
<sequence>MLNKRWRMLLFKRFSIIAFVIFLTEVIIFLYDERVGLLCFSIPIFLIRFLIIPSVFNIIVLVIGYLLLKSERYSETFKNITICMVCFFLCVCVELTHYVFVPVLCAPVIAIYISITFGNIKITRLLTVLSIISLILAGIISAVELRAGDKELPFEIVVAIIITVCSDGIASLLIQRERERMNFMLQCYQKQTELSEQLNRDTLTGLYNRKVMFDVLHGEIEQGNLVYLAVLDIDNFKVINDTYGHAKGDEVLLYLSKLFKKYVNRIGYPIRFGGEEFAIIFSNLHEENVIAILEKIRTELLNHTFVLAENGQITHITISSGLVRHRGLQSIEELFKSADRAMYQAKKRGKNNIVYVRG</sequence>
<dbReference type="SMART" id="SM00267">
    <property type="entry name" value="GGDEF"/>
    <property type="match status" value="1"/>
</dbReference>
<evidence type="ECO:0000256" key="1">
    <source>
        <dbReference type="SAM" id="Phobius"/>
    </source>
</evidence>
<feature type="domain" description="GGDEF" evidence="2">
    <location>
        <begin position="224"/>
        <end position="358"/>
    </location>
</feature>
<protein>
    <submittedName>
        <fullName evidence="3">GGDEF domain-containing protein</fullName>
    </submittedName>
</protein>
<comment type="caution">
    <text evidence="3">The sequence shown here is derived from an EMBL/GenBank/DDBJ whole genome shotgun (WGS) entry which is preliminary data.</text>
</comment>
<feature type="transmembrane region" description="Helical" evidence="1">
    <location>
        <begin position="125"/>
        <end position="145"/>
    </location>
</feature>
<dbReference type="Gene3D" id="3.30.70.270">
    <property type="match status" value="1"/>
</dbReference>
<dbReference type="InterPro" id="IPR000160">
    <property type="entry name" value="GGDEF_dom"/>
</dbReference>
<evidence type="ECO:0000313" key="3">
    <source>
        <dbReference type="EMBL" id="RDU22634.1"/>
    </source>
</evidence>
<organism evidence="3 4">
    <name type="scientific">Anaerosacchariphilus polymeriproducens</name>
    <dbReference type="NCBI Taxonomy" id="1812858"/>
    <lineage>
        <taxon>Bacteria</taxon>
        <taxon>Bacillati</taxon>
        <taxon>Bacillota</taxon>
        <taxon>Clostridia</taxon>
        <taxon>Lachnospirales</taxon>
        <taxon>Lachnospiraceae</taxon>
        <taxon>Anaerosacchariphilus</taxon>
    </lineage>
</organism>
<dbReference type="GO" id="GO:0052621">
    <property type="term" value="F:diguanylate cyclase activity"/>
    <property type="evidence" value="ECO:0007669"/>
    <property type="project" value="TreeGrafter"/>
</dbReference>
<feature type="transmembrane region" description="Helical" evidence="1">
    <location>
        <begin position="12"/>
        <end position="31"/>
    </location>
</feature>
<reference evidence="3 4" key="1">
    <citation type="submission" date="2018-07" db="EMBL/GenBank/DDBJ databases">
        <title>Anaerosacharophilus polymeroproducens gen. nov. sp. nov., an anaerobic bacterium isolated from salt field.</title>
        <authorList>
            <person name="Kim W."/>
            <person name="Yang S.-H."/>
            <person name="Oh J."/>
            <person name="Lee J.-H."/>
            <person name="Kwon K.K."/>
        </authorList>
    </citation>
    <scope>NUCLEOTIDE SEQUENCE [LARGE SCALE GENOMIC DNA]</scope>
    <source>
        <strain evidence="3 4">MCWD5</strain>
    </source>
</reference>
<feature type="transmembrane region" description="Helical" evidence="1">
    <location>
        <begin position="152"/>
        <end position="174"/>
    </location>
</feature>
<keyword evidence="1" id="KW-1133">Transmembrane helix</keyword>
<dbReference type="SUPFAM" id="SSF55073">
    <property type="entry name" value="Nucleotide cyclase"/>
    <property type="match status" value="1"/>
</dbReference>
<dbReference type="NCBIfam" id="TIGR00254">
    <property type="entry name" value="GGDEF"/>
    <property type="match status" value="1"/>
</dbReference>
<dbReference type="PROSITE" id="PS50887">
    <property type="entry name" value="GGDEF"/>
    <property type="match status" value="1"/>
</dbReference>
<dbReference type="FunFam" id="3.30.70.270:FF:000001">
    <property type="entry name" value="Diguanylate cyclase domain protein"/>
    <property type="match status" value="1"/>
</dbReference>
<evidence type="ECO:0000259" key="2">
    <source>
        <dbReference type="PROSITE" id="PS50887"/>
    </source>
</evidence>
<keyword evidence="1" id="KW-0812">Transmembrane</keyword>
<dbReference type="GO" id="GO:1902201">
    <property type="term" value="P:negative regulation of bacterial-type flagellum-dependent cell motility"/>
    <property type="evidence" value="ECO:0007669"/>
    <property type="project" value="TreeGrafter"/>
</dbReference>
<dbReference type="OrthoDB" id="9804955at2"/>
<dbReference type="PANTHER" id="PTHR45138:SF9">
    <property type="entry name" value="DIGUANYLATE CYCLASE DGCM-RELATED"/>
    <property type="match status" value="1"/>
</dbReference>
<keyword evidence="1" id="KW-0472">Membrane</keyword>
<name>A0A371AST0_9FIRM</name>
<dbReference type="GO" id="GO:0043709">
    <property type="term" value="P:cell adhesion involved in single-species biofilm formation"/>
    <property type="evidence" value="ECO:0007669"/>
    <property type="project" value="TreeGrafter"/>
</dbReference>
<dbReference type="Proteomes" id="UP000255036">
    <property type="component" value="Unassembled WGS sequence"/>
</dbReference>
<gene>
    <name evidence="3" type="ORF">DWV06_15300</name>
</gene>
<dbReference type="InterPro" id="IPR029787">
    <property type="entry name" value="Nucleotide_cyclase"/>
</dbReference>
<dbReference type="GO" id="GO:0005886">
    <property type="term" value="C:plasma membrane"/>
    <property type="evidence" value="ECO:0007669"/>
    <property type="project" value="TreeGrafter"/>
</dbReference>
<dbReference type="PANTHER" id="PTHR45138">
    <property type="entry name" value="REGULATORY COMPONENTS OF SENSORY TRANSDUCTION SYSTEM"/>
    <property type="match status" value="1"/>
</dbReference>
<dbReference type="AlphaFoldDB" id="A0A371AST0"/>